<protein>
    <submittedName>
        <fullName evidence="1">Citryl-CoA lyase</fullName>
    </submittedName>
</protein>
<reference evidence="1 2" key="1">
    <citation type="submission" date="2020-03" db="EMBL/GenBank/DDBJ databases">
        <authorList>
            <consortium name="Genoscope - CEA"/>
            <person name="William W."/>
        </authorList>
    </citation>
    <scope>NUCLEOTIDE SEQUENCE [LARGE SCALE GENOMIC DNA]</scope>
    <source>
        <strain evidence="2">DSM 16959</strain>
    </source>
</reference>
<gene>
    <name evidence="1" type="ORF">DENOEST_0642</name>
</gene>
<evidence type="ECO:0000313" key="1">
    <source>
        <dbReference type="EMBL" id="CAB1367807.1"/>
    </source>
</evidence>
<dbReference type="RefSeq" id="WP_145769938.1">
    <property type="nucleotide sequence ID" value="NZ_LR778301.1"/>
</dbReference>
<dbReference type="GO" id="GO:0016829">
    <property type="term" value="F:lyase activity"/>
    <property type="evidence" value="ECO:0007669"/>
    <property type="project" value="UniProtKB-KW"/>
</dbReference>
<dbReference type="OrthoDB" id="5405293at2"/>
<dbReference type="InterPro" id="IPR036969">
    <property type="entry name" value="Citrate_synthase_sf"/>
</dbReference>
<keyword evidence="1" id="KW-0456">Lyase</keyword>
<dbReference type="KEGG" id="doe:DENOEST_0642"/>
<dbReference type="AlphaFoldDB" id="A0A6S6XUV3"/>
<keyword evidence="2" id="KW-1185">Reference proteome</keyword>
<dbReference type="EMBL" id="LR778301">
    <property type="protein sequence ID" value="CAB1367807.1"/>
    <property type="molecule type" value="Genomic_DNA"/>
</dbReference>
<organism evidence="1 2">
    <name type="scientific">Denitratisoma oestradiolicum</name>
    <dbReference type="NCBI Taxonomy" id="311182"/>
    <lineage>
        <taxon>Bacteria</taxon>
        <taxon>Pseudomonadati</taxon>
        <taxon>Pseudomonadota</taxon>
        <taxon>Betaproteobacteria</taxon>
        <taxon>Nitrosomonadales</taxon>
        <taxon>Sterolibacteriaceae</taxon>
        <taxon>Denitratisoma</taxon>
    </lineage>
</organism>
<dbReference type="GO" id="GO:0046912">
    <property type="term" value="F:acyltransferase activity, acyl groups converted into alkyl on transfer"/>
    <property type="evidence" value="ECO:0007669"/>
    <property type="project" value="InterPro"/>
</dbReference>
<name>A0A6S6XUV3_9PROT</name>
<dbReference type="SUPFAM" id="SSF48256">
    <property type="entry name" value="Citrate synthase"/>
    <property type="match status" value="1"/>
</dbReference>
<accession>A0A6S6XUV3</accession>
<proteinExistence type="predicted"/>
<sequence>MTDPAILEAHAGPLRSRVGGAFPGQRAVFRGHDLHRDLKDTSWLGLYIFGITGRQLSAAQLRLLDAIWAYTSYPDARLWNNRVTALAGSARSTGALGVAAAMAVSEAGIYGGQIIAAIAGFLEQARQRCEAGEALEKVVKDYLRINRGIPGYGRPIRRMDVDERNGPIMAMARAEGLADGPFVCLAQQIEDILLAGRWRMRMNYAVVSAALALDLGLSSQENYLFTLPAFLAGMPPCYLDALDRPEGATLHFKCRQIHYTGPARRTWGES</sequence>
<evidence type="ECO:0000313" key="2">
    <source>
        <dbReference type="Proteomes" id="UP000515733"/>
    </source>
</evidence>
<dbReference type="Proteomes" id="UP000515733">
    <property type="component" value="Chromosome"/>
</dbReference>